<dbReference type="AlphaFoldDB" id="A0A5M8RVL3"/>
<keyword evidence="1" id="KW-0175">Coiled coil</keyword>
<feature type="region of interest" description="Disordered" evidence="2">
    <location>
        <begin position="149"/>
        <end position="169"/>
    </location>
</feature>
<keyword evidence="3" id="KW-0812">Transmembrane</keyword>
<keyword evidence="3" id="KW-1133">Transmembrane helix</keyword>
<evidence type="ECO:0000256" key="2">
    <source>
        <dbReference type="SAM" id="MobiDB-lite"/>
    </source>
</evidence>
<protein>
    <submittedName>
        <fullName evidence="4">Uncharacterized protein</fullName>
    </submittedName>
</protein>
<accession>A0A5M8RVL3</accession>
<comment type="caution">
    <text evidence="4">The sequence shown here is derived from an EMBL/GenBank/DDBJ whole genome shotgun (WGS) entry which is preliminary data.</text>
</comment>
<evidence type="ECO:0000256" key="1">
    <source>
        <dbReference type="SAM" id="Coils"/>
    </source>
</evidence>
<reference evidence="4 5" key="1">
    <citation type="submission" date="2018-08" db="EMBL/GenBank/DDBJ databases">
        <title>Bacillus phenotypic plasticity.</title>
        <authorList>
            <person name="Hurtado E."/>
        </authorList>
    </citation>
    <scope>NUCLEOTIDE SEQUENCE [LARGE SCALE GENOMIC DNA]</scope>
    <source>
        <strain evidence="4 5">427</strain>
    </source>
</reference>
<evidence type="ECO:0000313" key="4">
    <source>
        <dbReference type="EMBL" id="KAA6451333.1"/>
    </source>
</evidence>
<dbReference type="EMBL" id="QSND01000002">
    <property type="protein sequence ID" value="KAA6451333.1"/>
    <property type="molecule type" value="Genomic_DNA"/>
</dbReference>
<evidence type="ECO:0000313" key="5">
    <source>
        <dbReference type="Proteomes" id="UP000324326"/>
    </source>
</evidence>
<proteinExistence type="predicted"/>
<organism evidence="4 5">
    <name type="scientific">Bacillus swezeyi</name>
    <dbReference type="NCBI Taxonomy" id="1925020"/>
    <lineage>
        <taxon>Bacteria</taxon>
        <taxon>Bacillati</taxon>
        <taxon>Bacillota</taxon>
        <taxon>Bacilli</taxon>
        <taxon>Bacillales</taxon>
        <taxon>Bacillaceae</taxon>
        <taxon>Bacillus</taxon>
    </lineage>
</organism>
<dbReference type="Proteomes" id="UP000324326">
    <property type="component" value="Unassembled WGS sequence"/>
</dbReference>
<feature type="coiled-coil region" evidence="1">
    <location>
        <begin position="267"/>
        <end position="305"/>
    </location>
</feature>
<evidence type="ECO:0000256" key="3">
    <source>
        <dbReference type="SAM" id="Phobius"/>
    </source>
</evidence>
<keyword evidence="3" id="KW-0472">Membrane</keyword>
<feature type="transmembrane region" description="Helical" evidence="3">
    <location>
        <begin position="21"/>
        <end position="39"/>
    </location>
</feature>
<gene>
    <name evidence="4" type="ORF">DX927_11190</name>
</gene>
<sequence>MLSQKEGKLLSFKITKGKENKLYYASLISVLALLTLFLSSKSFMFDDEPILQTEYDQPIPGLDHVHLILKKWEYNPAKKIMQVQLKTEEVGGEMFEPKLKFKAKEKGEVDFLKVDVVFHQDENYVVQIKGVPADYREVGLIVSEEAESSPLETESLGANEGGEISVGKQEQKDEEKKVVLRGDYRKIKENKNLKKKNKIEYVEDSIKEELQLKHTEIENLEKSIPIQDGIIDQLNDEISKIKANKKYQTETEKAESDTEIQKRKISIEEVKRQKGEMETKLKEAKEKEKILKKKLEEQQREFNKEFDQ</sequence>
<name>A0A5M8RVL3_9BACI</name>